<evidence type="ECO:0000256" key="1">
    <source>
        <dbReference type="SAM" id="MobiDB-lite"/>
    </source>
</evidence>
<dbReference type="SUPFAM" id="SSF46689">
    <property type="entry name" value="Homeodomain-like"/>
    <property type="match status" value="1"/>
</dbReference>
<evidence type="ECO:0000259" key="3">
    <source>
        <dbReference type="PROSITE" id="PS51294"/>
    </source>
</evidence>
<evidence type="ECO:0000313" key="4">
    <source>
        <dbReference type="EMBL" id="CAG8455155.1"/>
    </source>
</evidence>
<dbReference type="Pfam" id="PF00249">
    <property type="entry name" value="Myb_DNA-binding"/>
    <property type="match status" value="1"/>
</dbReference>
<dbReference type="AlphaFoldDB" id="A0A9N8VGK1"/>
<dbReference type="CDD" id="cd00167">
    <property type="entry name" value="SANT"/>
    <property type="match status" value="1"/>
</dbReference>
<feature type="domain" description="HTH myb-type" evidence="3">
    <location>
        <begin position="78"/>
        <end position="126"/>
    </location>
</feature>
<feature type="region of interest" description="Disordered" evidence="1">
    <location>
        <begin position="46"/>
        <end position="78"/>
    </location>
</feature>
<protein>
    <submittedName>
        <fullName evidence="4">8040_t:CDS:1</fullName>
    </submittedName>
</protein>
<evidence type="ECO:0000259" key="2">
    <source>
        <dbReference type="PROSITE" id="PS50090"/>
    </source>
</evidence>
<dbReference type="InterPro" id="IPR001005">
    <property type="entry name" value="SANT/Myb"/>
</dbReference>
<feature type="compositionally biased region" description="Polar residues" evidence="1">
    <location>
        <begin position="1"/>
        <end position="16"/>
    </location>
</feature>
<evidence type="ECO:0000313" key="5">
    <source>
        <dbReference type="Proteomes" id="UP000789572"/>
    </source>
</evidence>
<keyword evidence="5" id="KW-1185">Reference proteome</keyword>
<proteinExistence type="predicted"/>
<reference evidence="4" key="1">
    <citation type="submission" date="2021-06" db="EMBL/GenBank/DDBJ databases">
        <authorList>
            <person name="Kallberg Y."/>
            <person name="Tangrot J."/>
            <person name="Rosling A."/>
        </authorList>
    </citation>
    <scope>NUCLEOTIDE SEQUENCE</scope>
    <source>
        <strain evidence="4">IA702</strain>
    </source>
</reference>
<dbReference type="SMART" id="SM00717">
    <property type="entry name" value="SANT"/>
    <property type="match status" value="1"/>
</dbReference>
<name>A0A9N8VGK1_9GLOM</name>
<feature type="region of interest" description="Disordered" evidence="1">
    <location>
        <begin position="1"/>
        <end position="29"/>
    </location>
</feature>
<dbReference type="Proteomes" id="UP000789572">
    <property type="component" value="Unassembled WGS sequence"/>
</dbReference>
<comment type="caution">
    <text evidence="4">The sequence shown here is derived from an EMBL/GenBank/DDBJ whole genome shotgun (WGS) entry which is preliminary data.</text>
</comment>
<accession>A0A9N8VGK1</accession>
<organism evidence="4 5">
    <name type="scientific">Paraglomus occultum</name>
    <dbReference type="NCBI Taxonomy" id="144539"/>
    <lineage>
        <taxon>Eukaryota</taxon>
        <taxon>Fungi</taxon>
        <taxon>Fungi incertae sedis</taxon>
        <taxon>Mucoromycota</taxon>
        <taxon>Glomeromycotina</taxon>
        <taxon>Glomeromycetes</taxon>
        <taxon>Paraglomerales</taxon>
        <taxon>Paraglomeraceae</taxon>
        <taxon>Paraglomus</taxon>
    </lineage>
</organism>
<dbReference type="EMBL" id="CAJVPJ010000012">
    <property type="protein sequence ID" value="CAG8455155.1"/>
    <property type="molecule type" value="Genomic_DNA"/>
</dbReference>
<dbReference type="InterPro" id="IPR017930">
    <property type="entry name" value="Myb_dom"/>
</dbReference>
<dbReference type="Gene3D" id="1.10.10.60">
    <property type="entry name" value="Homeodomain-like"/>
    <property type="match status" value="1"/>
</dbReference>
<dbReference type="PROSITE" id="PS51294">
    <property type="entry name" value="HTH_MYB"/>
    <property type="match status" value="1"/>
</dbReference>
<gene>
    <name evidence="4" type="ORF">POCULU_LOCUS254</name>
</gene>
<feature type="domain" description="Myb-like" evidence="2">
    <location>
        <begin position="70"/>
        <end position="122"/>
    </location>
</feature>
<dbReference type="OrthoDB" id="2143914at2759"/>
<dbReference type="InterPro" id="IPR009057">
    <property type="entry name" value="Homeodomain-like_sf"/>
</dbReference>
<feature type="compositionally biased region" description="Basic and acidic residues" evidence="1">
    <location>
        <begin position="46"/>
        <end position="55"/>
    </location>
</feature>
<sequence>MPRKTSGNTSVNTESVTIFADPGTSTKQRDEERLVVQNEYGDNCIKQERVDDIGTKGKPPTKRKRGRPAGTNSTRNMWTASEDKLLIEAILSHMGTPPWTEVSKKVPNRNANACLTRWKTLQKRLINE</sequence>
<dbReference type="PROSITE" id="PS50090">
    <property type="entry name" value="MYB_LIKE"/>
    <property type="match status" value="1"/>
</dbReference>